<dbReference type="InterPro" id="IPR018060">
    <property type="entry name" value="HTH_AraC"/>
</dbReference>
<evidence type="ECO:0000256" key="2">
    <source>
        <dbReference type="ARBA" id="ARBA00023163"/>
    </source>
</evidence>
<dbReference type="InterPro" id="IPR053142">
    <property type="entry name" value="PchR_regulatory_protein"/>
</dbReference>
<dbReference type="PANTHER" id="PTHR47893:SF1">
    <property type="entry name" value="REGULATORY PROTEIN PCHR"/>
    <property type="match status" value="1"/>
</dbReference>
<reference evidence="4 5" key="1">
    <citation type="submission" date="2018-11" db="EMBL/GenBank/DDBJ databases">
        <authorList>
            <person name="Zhou Z."/>
            <person name="Wang G."/>
        </authorList>
    </citation>
    <scope>NUCLEOTIDE SEQUENCE [LARGE SCALE GENOMIC DNA]</scope>
    <source>
        <strain evidence="4 5">KCTC42998</strain>
    </source>
</reference>
<evidence type="ECO:0000259" key="3">
    <source>
        <dbReference type="PROSITE" id="PS01124"/>
    </source>
</evidence>
<dbReference type="GO" id="GO:0043565">
    <property type="term" value="F:sequence-specific DNA binding"/>
    <property type="evidence" value="ECO:0007669"/>
    <property type="project" value="InterPro"/>
</dbReference>
<dbReference type="Proteomes" id="UP000274271">
    <property type="component" value="Unassembled WGS sequence"/>
</dbReference>
<gene>
    <name evidence="4" type="ORF">EHT87_01095</name>
</gene>
<comment type="caution">
    <text evidence="4">The sequence shown here is derived from an EMBL/GenBank/DDBJ whole genome shotgun (WGS) entry which is preliminary data.</text>
</comment>
<proteinExistence type="predicted"/>
<dbReference type="PROSITE" id="PS01124">
    <property type="entry name" value="HTH_ARAC_FAMILY_2"/>
    <property type="match status" value="1"/>
</dbReference>
<evidence type="ECO:0000313" key="5">
    <source>
        <dbReference type="Proteomes" id="UP000274271"/>
    </source>
</evidence>
<dbReference type="InterPro" id="IPR009057">
    <property type="entry name" value="Homeodomain-like_sf"/>
</dbReference>
<evidence type="ECO:0000256" key="1">
    <source>
        <dbReference type="ARBA" id="ARBA00023015"/>
    </source>
</evidence>
<dbReference type="GO" id="GO:0003700">
    <property type="term" value="F:DNA-binding transcription factor activity"/>
    <property type="evidence" value="ECO:0007669"/>
    <property type="project" value="InterPro"/>
</dbReference>
<dbReference type="EMBL" id="RQJP01000001">
    <property type="protein sequence ID" value="RRB16916.1"/>
    <property type="molecule type" value="Genomic_DNA"/>
</dbReference>
<dbReference type="Pfam" id="PF12833">
    <property type="entry name" value="HTH_18"/>
    <property type="match status" value="1"/>
</dbReference>
<dbReference type="SUPFAM" id="SSF46689">
    <property type="entry name" value="Homeodomain-like"/>
    <property type="match status" value="2"/>
</dbReference>
<sequence>MTRWVSSVNKPENESSVLTMSTETDLLTPLSRQFFDGKLSTDDVLETTQTLQFPFADVHSREWYVGGLRVGYSDWRVNQRVQLDWAMESPTDVITLYINLQGKTTTRRILKERAFELGPHQHNLFYSPVNEGMLQSENDGLTTFMIQFSLDTFLGLSREANDGLKRFADQVVLQKPVALSPTTLYLTTGMRQAVTAIIQCPYEGGLKKLFLQAKTLELLVMQAEAASQTPPPAGGYIKTASDKERLWFARDYLTRHLASPPSLSQLAREAGINEYKLKRGFKEVFGTSVFGYLSDQRLELAKTELLENKRTAGEIAFTLGYSSLQHFSTAFKKKFRVAPSKVRA</sequence>
<dbReference type="Gene3D" id="1.10.10.60">
    <property type="entry name" value="Homeodomain-like"/>
    <property type="match status" value="1"/>
</dbReference>
<dbReference type="SMART" id="SM00342">
    <property type="entry name" value="HTH_ARAC"/>
    <property type="match status" value="1"/>
</dbReference>
<evidence type="ECO:0000313" key="4">
    <source>
        <dbReference type="EMBL" id="RRB16916.1"/>
    </source>
</evidence>
<organism evidence="4 5">
    <name type="scientific">Larkinella knui</name>
    <dbReference type="NCBI Taxonomy" id="2025310"/>
    <lineage>
        <taxon>Bacteria</taxon>
        <taxon>Pseudomonadati</taxon>
        <taxon>Bacteroidota</taxon>
        <taxon>Cytophagia</taxon>
        <taxon>Cytophagales</taxon>
        <taxon>Spirosomataceae</taxon>
        <taxon>Larkinella</taxon>
    </lineage>
</organism>
<keyword evidence="2" id="KW-0804">Transcription</keyword>
<feature type="domain" description="HTH araC/xylS-type" evidence="3">
    <location>
        <begin position="247"/>
        <end position="344"/>
    </location>
</feature>
<accession>A0A3P1CUU5</accession>
<dbReference type="OrthoDB" id="799767at2"/>
<dbReference type="AlphaFoldDB" id="A0A3P1CUU5"/>
<keyword evidence="5" id="KW-1185">Reference proteome</keyword>
<name>A0A3P1CUU5_9BACT</name>
<keyword evidence="1" id="KW-0805">Transcription regulation</keyword>
<dbReference type="PANTHER" id="PTHR47893">
    <property type="entry name" value="REGULATORY PROTEIN PCHR"/>
    <property type="match status" value="1"/>
</dbReference>
<protein>
    <submittedName>
        <fullName evidence="4">AraC family transcriptional regulator</fullName>
    </submittedName>
</protein>